<feature type="domain" description="Peptidase S1" evidence="7">
    <location>
        <begin position="1"/>
        <end position="223"/>
    </location>
</feature>
<evidence type="ECO:0000256" key="2">
    <source>
        <dbReference type="ARBA" id="ARBA00022525"/>
    </source>
</evidence>
<dbReference type="AlphaFoldDB" id="A0ABD0XXI7"/>
<evidence type="ECO:0000256" key="3">
    <source>
        <dbReference type="ARBA" id="ARBA00022729"/>
    </source>
</evidence>
<dbReference type="InterPro" id="IPR001254">
    <property type="entry name" value="Trypsin_dom"/>
</dbReference>
<dbReference type="PROSITE" id="PS00134">
    <property type="entry name" value="TRYPSIN_HIS"/>
    <property type="match status" value="1"/>
</dbReference>
<dbReference type="InterPro" id="IPR043504">
    <property type="entry name" value="Peptidase_S1_PA_chymotrypsin"/>
</dbReference>
<dbReference type="InterPro" id="IPR009003">
    <property type="entry name" value="Peptidase_S1_PA"/>
</dbReference>
<evidence type="ECO:0000313" key="9">
    <source>
        <dbReference type="Proteomes" id="UP001558652"/>
    </source>
</evidence>
<dbReference type="CDD" id="cd00190">
    <property type="entry name" value="Tryp_SPc"/>
    <property type="match status" value="1"/>
</dbReference>
<organism evidence="8 9">
    <name type="scientific">Ranatra chinensis</name>
    <dbReference type="NCBI Taxonomy" id="642074"/>
    <lineage>
        <taxon>Eukaryota</taxon>
        <taxon>Metazoa</taxon>
        <taxon>Ecdysozoa</taxon>
        <taxon>Arthropoda</taxon>
        <taxon>Hexapoda</taxon>
        <taxon>Insecta</taxon>
        <taxon>Pterygota</taxon>
        <taxon>Neoptera</taxon>
        <taxon>Paraneoptera</taxon>
        <taxon>Hemiptera</taxon>
        <taxon>Heteroptera</taxon>
        <taxon>Panheteroptera</taxon>
        <taxon>Nepomorpha</taxon>
        <taxon>Nepidae</taxon>
        <taxon>Ranatrinae</taxon>
        <taxon>Ranatra</taxon>
    </lineage>
</organism>
<dbReference type="InterPro" id="IPR001314">
    <property type="entry name" value="Peptidase_S1A"/>
</dbReference>
<dbReference type="FunFam" id="2.40.10.10:FF:000068">
    <property type="entry name" value="transmembrane protease serine 2"/>
    <property type="match status" value="1"/>
</dbReference>
<keyword evidence="4" id="KW-1015">Disulfide bond</keyword>
<evidence type="ECO:0000256" key="5">
    <source>
        <dbReference type="ARBA" id="ARBA00023180"/>
    </source>
</evidence>
<protein>
    <recommendedName>
        <fullName evidence="7">Peptidase S1 domain-containing protein</fullName>
    </recommendedName>
</protein>
<reference evidence="8 9" key="1">
    <citation type="submission" date="2024-07" db="EMBL/GenBank/DDBJ databases">
        <title>Chromosome-level genome assembly of the water stick insect Ranatra chinensis (Heteroptera: Nepidae).</title>
        <authorList>
            <person name="Liu X."/>
        </authorList>
    </citation>
    <scope>NUCLEOTIDE SEQUENCE [LARGE SCALE GENOMIC DNA]</scope>
    <source>
        <strain evidence="8">Cailab_2021Rc</strain>
        <tissue evidence="8">Muscle</tissue>
    </source>
</reference>
<dbReference type="InterPro" id="IPR051487">
    <property type="entry name" value="Ser/Thr_Proteases_Immune/Dev"/>
</dbReference>
<evidence type="ECO:0000313" key="8">
    <source>
        <dbReference type="EMBL" id="KAL1115045.1"/>
    </source>
</evidence>
<name>A0ABD0XXI7_9HEMI</name>
<dbReference type="PROSITE" id="PS50240">
    <property type="entry name" value="TRYPSIN_DOM"/>
    <property type="match status" value="1"/>
</dbReference>
<evidence type="ECO:0000256" key="4">
    <source>
        <dbReference type="ARBA" id="ARBA00023157"/>
    </source>
</evidence>
<dbReference type="FunFam" id="2.40.10.10:FF:000054">
    <property type="entry name" value="Complement C1r subcomponent"/>
    <property type="match status" value="1"/>
</dbReference>
<evidence type="ECO:0000256" key="1">
    <source>
        <dbReference type="ARBA" id="ARBA00004613"/>
    </source>
</evidence>
<comment type="subcellular location">
    <subcellularLocation>
        <location evidence="1">Secreted</location>
    </subcellularLocation>
</comment>
<evidence type="ECO:0000259" key="7">
    <source>
        <dbReference type="PROSITE" id="PS50240"/>
    </source>
</evidence>
<proteinExistence type="inferred from homology"/>
<gene>
    <name evidence="8" type="ORF">AAG570_007076</name>
</gene>
<dbReference type="SMART" id="SM00020">
    <property type="entry name" value="Tryp_SPc"/>
    <property type="match status" value="1"/>
</dbReference>
<keyword evidence="9" id="KW-1185">Reference proteome</keyword>
<dbReference type="PANTHER" id="PTHR24256">
    <property type="entry name" value="TRYPTASE-RELATED"/>
    <property type="match status" value="1"/>
</dbReference>
<comment type="similarity">
    <text evidence="6">Belongs to the peptidase S1 family. CLIP subfamily.</text>
</comment>
<keyword evidence="5" id="KW-0325">Glycoprotein</keyword>
<evidence type="ECO:0000256" key="6">
    <source>
        <dbReference type="ARBA" id="ARBA00024195"/>
    </source>
</evidence>
<keyword evidence="3" id="KW-0732">Signal</keyword>
<accession>A0ABD0XXI7</accession>
<keyword evidence="2" id="KW-0964">Secreted</keyword>
<dbReference type="Pfam" id="PF00089">
    <property type="entry name" value="Trypsin"/>
    <property type="match status" value="1"/>
</dbReference>
<dbReference type="Gene3D" id="2.40.10.10">
    <property type="entry name" value="Trypsin-like serine proteases"/>
    <property type="match status" value="1"/>
</dbReference>
<dbReference type="Proteomes" id="UP001558652">
    <property type="component" value="Unassembled WGS sequence"/>
</dbReference>
<dbReference type="EMBL" id="JBFDAA010000020">
    <property type="protein sequence ID" value="KAL1115045.1"/>
    <property type="molecule type" value="Genomic_DNA"/>
</dbReference>
<dbReference type="GO" id="GO:0005576">
    <property type="term" value="C:extracellular region"/>
    <property type="evidence" value="ECO:0007669"/>
    <property type="project" value="UniProtKB-SubCell"/>
</dbReference>
<sequence length="225" mass="24454">MVGVVSSRLGRLACGGALIGARHALTAAHCLRDLTPSEVALLLADHDTSTGKETNATRMEPVIELLLHPQFDPAKIQNDLAIVKTAKRVDFNQRLGPVCLPFTHPETFVGQKVTALGWGTTEFGGETPDKLRKVKLDVVPVEECVRVYGQNKITRDKQICTYSNGKDACQFDSGGPVVWLDSRSGRWMLAGIISYGRGCAENGIPSVNVRTYSYLDWIVANTAGK</sequence>
<dbReference type="InterPro" id="IPR018114">
    <property type="entry name" value="TRYPSIN_HIS"/>
</dbReference>
<dbReference type="PRINTS" id="PR00722">
    <property type="entry name" value="CHYMOTRYPSIN"/>
</dbReference>
<comment type="caution">
    <text evidence="8">The sequence shown here is derived from an EMBL/GenBank/DDBJ whole genome shotgun (WGS) entry which is preliminary data.</text>
</comment>
<dbReference type="SUPFAM" id="SSF50494">
    <property type="entry name" value="Trypsin-like serine proteases"/>
    <property type="match status" value="1"/>
</dbReference>